<accession>A0ACC3ND57</accession>
<evidence type="ECO:0000313" key="2">
    <source>
        <dbReference type="Proteomes" id="UP001281147"/>
    </source>
</evidence>
<gene>
    <name evidence="1" type="ORF">LTR37_007691</name>
</gene>
<proteinExistence type="predicted"/>
<name>A0ACC3ND57_9PEZI</name>
<comment type="caution">
    <text evidence="1">The sequence shown here is derived from an EMBL/GenBank/DDBJ whole genome shotgun (WGS) entry which is preliminary data.</text>
</comment>
<dbReference type="EMBL" id="JAUTXU010000054">
    <property type="protein sequence ID" value="KAK3714711.1"/>
    <property type="molecule type" value="Genomic_DNA"/>
</dbReference>
<protein>
    <submittedName>
        <fullName evidence="1">Uncharacterized protein</fullName>
    </submittedName>
</protein>
<evidence type="ECO:0000313" key="1">
    <source>
        <dbReference type="EMBL" id="KAK3714711.1"/>
    </source>
</evidence>
<sequence>MTACECGALSQIPYTLWRFSRIKRPLDLDDAISIWHRLVQSYSQLKLSRATDILPALSGLARLHSVARRGRYVAGLWQDSLIKDLIWETSHDVATERPREYCGPTWSWAYRSGHVNFQRIDAHRIPSRIEAVDVDLAGPDAFGQVISGSIIIRGPILETSLKSVQVPGADHTEGKYKLDGVDLKYSFKPDYRLEKTIFDRLTSSCTVYCLLLGYDAVDRKLQSYPNSFWIVLRPVRGQGDTFERLGFCLTWDLWEEWAVIRTVTIV</sequence>
<reference evidence="1" key="1">
    <citation type="submission" date="2023-07" db="EMBL/GenBank/DDBJ databases">
        <title>Black Yeasts Isolated from many extreme environments.</title>
        <authorList>
            <person name="Coleine C."/>
            <person name="Stajich J.E."/>
            <person name="Selbmann L."/>
        </authorList>
    </citation>
    <scope>NUCLEOTIDE SEQUENCE</scope>
    <source>
        <strain evidence="1">CCFEE 5714</strain>
    </source>
</reference>
<keyword evidence="2" id="KW-1185">Reference proteome</keyword>
<dbReference type="Proteomes" id="UP001281147">
    <property type="component" value="Unassembled WGS sequence"/>
</dbReference>
<organism evidence="1 2">
    <name type="scientific">Vermiconidia calcicola</name>
    <dbReference type="NCBI Taxonomy" id="1690605"/>
    <lineage>
        <taxon>Eukaryota</taxon>
        <taxon>Fungi</taxon>
        <taxon>Dikarya</taxon>
        <taxon>Ascomycota</taxon>
        <taxon>Pezizomycotina</taxon>
        <taxon>Dothideomycetes</taxon>
        <taxon>Dothideomycetidae</taxon>
        <taxon>Mycosphaerellales</taxon>
        <taxon>Extremaceae</taxon>
        <taxon>Vermiconidia</taxon>
    </lineage>
</organism>